<keyword evidence="2" id="KW-0812">Transmembrane</keyword>
<name>A0A7W2A7B8_9BACL</name>
<dbReference type="AlphaFoldDB" id="A0A7W2A7B8"/>
<gene>
    <name evidence="3" type="ORF">H1191_01435</name>
</gene>
<accession>A0A7W2A7B8</accession>
<keyword evidence="2" id="KW-0472">Membrane</keyword>
<evidence type="ECO:0000256" key="2">
    <source>
        <dbReference type="SAM" id="Phobius"/>
    </source>
</evidence>
<sequence length="447" mass="51884">MKRKSFNHGTLVINQNKIRFKIPAKCMVVRTIQELEPIFYTEGTSFQSTAWFSEDEQFLILKYKVEPDFVSLESINRKKTDRVTKLNITENLAKLGEFFEQRNQLNTVFQPLNFYVNPDGLVKVLYCGVKNLLPAVGYEEEPIFEQVKRLIVFLFSDASFDRLRENGWDYAVQKVRNGDFWIVKQVLKAETYQDLYRMVRSEIEELIKLEDQKVKRSKGQGLLFRFTKEKKPLIKKSRLSKRELLITALFCSAIFLSFTAGYLYQQSGKPPVKSPAVSAKAPVPPKEKTSKPPALTRGYHYISLKEYKKAVHEFEQLDFHQLDRDDQKKVLFAYLYAGQGQKALELDPDFAEVVVDDYIAKKNIRGIKELKSDLPVVRFEQAVLRQDPETILQLQDKVKLDPRRSKIIVDAYIQTKQYKAANTFAQTSGDADLLHYALYKINEAISR</sequence>
<dbReference type="RefSeq" id="WP_181750197.1">
    <property type="nucleotide sequence ID" value="NZ_JACEIQ010000001.1"/>
</dbReference>
<organism evidence="3 4">
    <name type="scientific">Paenactinomyces guangxiensis</name>
    <dbReference type="NCBI Taxonomy" id="1490290"/>
    <lineage>
        <taxon>Bacteria</taxon>
        <taxon>Bacillati</taxon>
        <taxon>Bacillota</taxon>
        <taxon>Bacilli</taxon>
        <taxon>Bacillales</taxon>
        <taxon>Thermoactinomycetaceae</taxon>
        <taxon>Paenactinomyces</taxon>
    </lineage>
</organism>
<evidence type="ECO:0000313" key="3">
    <source>
        <dbReference type="EMBL" id="MBA4492977.1"/>
    </source>
</evidence>
<dbReference type="InterPro" id="IPR018778">
    <property type="entry name" value="T7SS_EssB"/>
</dbReference>
<evidence type="ECO:0000313" key="4">
    <source>
        <dbReference type="Proteomes" id="UP000535491"/>
    </source>
</evidence>
<comment type="caution">
    <text evidence="3">The sequence shown here is derived from an EMBL/GenBank/DDBJ whole genome shotgun (WGS) entry which is preliminary data.</text>
</comment>
<dbReference type="Pfam" id="PF10140">
    <property type="entry name" value="YukC"/>
    <property type="match status" value="1"/>
</dbReference>
<feature type="region of interest" description="Disordered" evidence="1">
    <location>
        <begin position="269"/>
        <end position="292"/>
    </location>
</feature>
<reference evidence="3 4" key="1">
    <citation type="submission" date="2020-07" db="EMBL/GenBank/DDBJ databases">
        <authorList>
            <person name="Feng H."/>
        </authorList>
    </citation>
    <scope>NUCLEOTIDE SEQUENCE [LARGE SCALE GENOMIC DNA]</scope>
    <source>
        <strain evidence="4">s-10</strain>
    </source>
</reference>
<dbReference type="EMBL" id="JACEIQ010000001">
    <property type="protein sequence ID" value="MBA4492977.1"/>
    <property type="molecule type" value="Genomic_DNA"/>
</dbReference>
<keyword evidence="4" id="KW-1185">Reference proteome</keyword>
<dbReference type="Proteomes" id="UP000535491">
    <property type="component" value="Unassembled WGS sequence"/>
</dbReference>
<feature type="transmembrane region" description="Helical" evidence="2">
    <location>
        <begin position="244"/>
        <end position="264"/>
    </location>
</feature>
<dbReference type="Gene3D" id="1.10.510.10">
    <property type="entry name" value="Transferase(Phosphotransferase) domain 1"/>
    <property type="match status" value="1"/>
</dbReference>
<protein>
    <submittedName>
        <fullName evidence="3">Uncharacterized protein</fullName>
    </submittedName>
</protein>
<keyword evidence="2" id="KW-1133">Transmembrane helix</keyword>
<feature type="compositionally biased region" description="Low complexity" evidence="1">
    <location>
        <begin position="269"/>
        <end position="281"/>
    </location>
</feature>
<proteinExistence type="predicted"/>
<evidence type="ECO:0000256" key="1">
    <source>
        <dbReference type="SAM" id="MobiDB-lite"/>
    </source>
</evidence>